<keyword evidence="5 6" id="KW-0472">Membrane</keyword>
<keyword evidence="3 6" id="KW-0812">Transmembrane</keyword>
<feature type="transmembrane region" description="Helical" evidence="6">
    <location>
        <begin position="83"/>
        <end position="102"/>
    </location>
</feature>
<feature type="transmembrane region" description="Helical" evidence="6">
    <location>
        <begin position="169"/>
        <end position="190"/>
    </location>
</feature>
<feature type="transmembrane region" description="Helical" evidence="6">
    <location>
        <begin position="373"/>
        <end position="391"/>
    </location>
</feature>
<dbReference type="InterPro" id="IPR000175">
    <property type="entry name" value="Na/ntran_symport"/>
</dbReference>
<accession>A0ABD5UXV0</accession>
<feature type="transmembrane region" description="Helical" evidence="6">
    <location>
        <begin position="343"/>
        <end position="366"/>
    </location>
</feature>
<dbReference type="Proteomes" id="UP001596296">
    <property type="component" value="Unassembled WGS sequence"/>
</dbReference>
<dbReference type="AlphaFoldDB" id="A0ABD5UXV0"/>
<evidence type="ECO:0000313" key="8">
    <source>
        <dbReference type="Proteomes" id="UP001596296"/>
    </source>
</evidence>
<dbReference type="Pfam" id="PF00209">
    <property type="entry name" value="SNF"/>
    <property type="match status" value="2"/>
</dbReference>
<evidence type="ECO:0000256" key="4">
    <source>
        <dbReference type="ARBA" id="ARBA00022989"/>
    </source>
</evidence>
<dbReference type="InterPro" id="IPR037272">
    <property type="entry name" value="SNS_sf"/>
</dbReference>
<evidence type="ECO:0000256" key="2">
    <source>
        <dbReference type="ARBA" id="ARBA00022448"/>
    </source>
</evidence>
<proteinExistence type="predicted"/>
<dbReference type="PANTHER" id="PTHR42948:SF1">
    <property type="entry name" value="TRANSPORTER"/>
    <property type="match status" value="1"/>
</dbReference>
<keyword evidence="4 6" id="KW-1133">Transmembrane helix</keyword>
<dbReference type="PROSITE" id="PS50267">
    <property type="entry name" value="NA_NEUROTRAN_SYMP_3"/>
    <property type="match status" value="1"/>
</dbReference>
<evidence type="ECO:0000256" key="6">
    <source>
        <dbReference type="SAM" id="Phobius"/>
    </source>
</evidence>
<organism evidence="7 8">
    <name type="scientific">Halopenitus salinus</name>
    <dbReference type="NCBI Taxonomy" id="1198295"/>
    <lineage>
        <taxon>Archaea</taxon>
        <taxon>Methanobacteriati</taxon>
        <taxon>Methanobacteriota</taxon>
        <taxon>Stenosarchaea group</taxon>
        <taxon>Halobacteria</taxon>
        <taxon>Halobacteriales</taxon>
        <taxon>Haloferacaceae</taxon>
        <taxon>Halopenitus</taxon>
    </lineage>
</organism>
<dbReference type="CDD" id="cd10336">
    <property type="entry name" value="SLC6sbd_Tyt1-Like"/>
    <property type="match status" value="1"/>
</dbReference>
<feature type="transmembrane region" description="Helical" evidence="6">
    <location>
        <begin position="302"/>
        <end position="323"/>
    </location>
</feature>
<feature type="transmembrane region" description="Helical" evidence="6">
    <location>
        <begin position="40"/>
        <end position="62"/>
    </location>
</feature>
<dbReference type="RefSeq" id="WP_379744071.1">
    <property type="nucleotide sequence ID" value="NZ_JBHSVN010000001.1"/>
</dbReference>
<evidence type="ECO:0000256" key="3">
    <source>
        <dbReference type="ARBA" id="ARBA00022692"/>
    </source>
</evidence>
<keyword evidence="2" id="KW-0813">Transport</keyword>
<evidence type="ECO:0000256" key="1">
    <source>
        <dbReference type="ARBA" id="ARBA00004141"/>
    </source>
</evidence>
<dbReference type="EMBL" id="JBHSXL010000009">
    <property type="protein sequence ID" value="MFC6892972.1"/>
    <property type="molecule type" value="Genomic_DNA"/>
</dbReference>
<feature type="transmembrane region" description="Helical" evidence="6">
    <location>
        <begin position="138"/>
        <end position="157"/>
    </location>
</feature>
<protein>
    <submittedName>
        <fullName evidence="7">Sodium-dependent transporter</fullName>
    </submittedName>
</protein>
<comment type="caution">
    <text evidence="7">The sequence shown here is derived from an EMBL/GenBank/DDBJ whole genome shotgun (WGS) entry which is preliminary data.</text>
</comment>
<feature type="transmembrane region" description="Helical" evidence="6">
    <location>
        <begin position="7"/>
        <end position="28"/>
    </location>
</feature>
<feature type="transmembrane region" description="Helical" evidence="6">
    <location>
        <begin position="210"/>
        <end position="231"/>
    </location>
</feature>
<dbReference type="GO" id="GO:0016020">
    <property type="term" value="C:membrane"/>
    <property type="evidence" value="ECO:0007669"/>
    <property type="project" value="UniProtKB-SubCell"/>
</dbReference>
<comment type="subcellular location">
    <subcellularLocation>
        <location evidence="1">Membrane</location>
        <topology evidence="1">Multi-pass membrane protein</topology>
    </subcellularLocation>
</comment>
<feature type="transmembrane region" description="Helical" evidence="6">
    <location>
        <begin position="243"/>
        <end position="270"/>
    </location>
</feature>
<name>A0ABD5UXV0_9EURY</name>
<dbReference type="PANTHER" id="PTHR42948">
    <property type="entry name" value="TRANSPORTER"/>
    <property type="match status" value="1"/>
</dbReference>
<reference evidence="7 8" key="1">
    <citation type="journal article" date="2019" name="Int. J. Syst. Evol. Microbiol.">
        <title>The Global Catalogue of Microorganisms (GCM) 10K type strain sequencing project: providing services to taxonomists for standard genome sequencing and annotation.</title>
        <authorList>
            <consortium name="The Broad Institute Genomics Platform"/>
            <consortium name="The Broad Institute Genome Sequencing Center for Infectious Disease"/>
            <person name="Wu L."/>
            <person name="Ma J."/>
        </authorList>
    </citation>
    <scope>NUCLEOTIDE SEQUENCE [LARGE SCALE GENOMIC DNA]</scope>
    <source>
        <strain evidence="7 8">SKJ47</strain>
    </source>
</reference>
<evidence type="ECO:0000313" key="7">
    <source>
        <dbReference type="EMBL" id="MFC6892972.1"/>
    </source>
</evidence>
<keyword evidence="8" id="KW-1185">Reference proteome</keyword>
<gene>
    <name evidence="7" type="ORF">ACFQE9_10195</name>
</gene>
<feature type="transmembrane region" description="Helical" evidence="6">
    <location>
        <begin position="411"/>
        <end position="432"/>
    </location>
</feature>
<evidence type="ECO:0000256" key="5">
    <source>
        <dbReference type="ARBA" id="ARBA00023136"/>
    </source>
</evidence>
<dbReference type="SUPFAM" id="SSF161070">
    <property type="entry name" value="SNF-like"/>
    <property type="match status" value="1"/>
</dbReference>
<dbReference type="PRINTS" id="PR00176">
    <property type="entry name" value="NANEUSMPORT"/>
</dbReference>
<sequence>MPQRETWATRVGFILAAIGSAVGLGNLWQFPFKTATNGGAAFVVFYLVAVLLIGFPAMLAEFSLGRRTKRNAVDAFSRMGHRSWRIVGVLAVLTGFWILSYYNVVGGWVMRYILGSATGAYFDDPAAYFGAVSSGPEAVVAQALFLGIVVAIVALGIEDGIERATKVMVPSIVVLMIALAVWVATLPGAAEGYAFFLSPNVDTMIANAGSIIPFAVGQAFFTLSLGMAIMITYSSYVGRDDNLIVDGASVVVTNTIVGVLAGLVVFPILLTIGADVTTDTGGAGALFVATAAGFGSVPFGRLFGIVFFGVVLIAALSSAISLLEVTVSYANDNFDVSRPVLSIGIGIALFLLGVPSAMDTAWLTWFDNFAYQVFLPLSVLLLIVFVGWVVGQEALEELLSGAEGYRTFGTVWLWTIRIVVVIAVLATLALGVNEMFLVEDAAFFEPL</sequence>
<dbReference type="NCBIfam" id="NF037979">
    <property type="entry name" value="Na_transp"/>
    <property type="match status" value="1"/>
</dbReference>
<dbReference type="InterPro" id="IPR047218">
    <property type="entry name" value="YocR/YhdH-like"/>
</dbReference>